<feature type="transmembrane region" description="Helical" evidence="9">
    <location>
        <begin position="156"/>
        <end position="176"/>
    </location>
</feature>
<dbReference type="PROSITE" id="PS50850">
    <property type="entry name" value="MFS"/>
    <property type="match status" value="1"/>
</dbReference>
<feature type="transmembrane region" description="Helical" evidence="9">
    <location>
        <begin position="188"/>
        <end position="209"/>
    </location>
</feature>
<dbReference type="PROSITE" id="PS01023">
    <property type="entry name" value="PTR2_2"/>
    <property type="match status" value="1"/>
</dbReference>
<evidence type="ECO:0000313" key="11">
    <source>
        <dbReference type="EMBL" id="TQV80291.1"/>
    </source>
</evidence>
<feature type="transmembrane region" description="Helical" evidence="9">
    <location>
        <begin position="322"/>
        <end position="338"/>
    </location>
</feature>
<dbReference type="InterPro" id="IPR005279">
    <property type="entry name" value="Dipep/tripep_permease"/>
</dbReference>
<feature type="transmembrane region" description="Helical" evidence="9">
    <location>
        <begin position="36"/>
        <end position="55"/>
    </location>
</feature>
<name>A0A545TT21_9GAMM</name>
<evidence type="ECO:0000259" key="10">
    <source>
        <dbReference type="PROSITE" id="PS50850"/>
    </source>
</evidence>
<evidence type="ECO:0000256" key="8">
    <source>
        <dbReference type="RuleBase" id="RU003755"/>
    </source>
</evidence>
<keyword evidence="5" id="KW-0571">Peptide transport</keyword>
<keyword evidence="6 9" id="KW-1133">Transmembrane helix</keyword>
<protein>
    <submittedName>
        <fullName evidence="11">Peptide MFS transporter</fullName>
    </submittedName>
</protein>
<feature type="transmembrane region" description="Helical" evidence="9">
    <location>
        <begin position="350"/>
        <end position="372"/>
    </location>
</feature>
<keyword evidence="4 8" id="KW-0812">Transmembrane</keyword>
<keyword evidence="7 9" id="KW-0472">Membrane</keyword>
<dbReference type="InterPro" id="IPR050171">
    <property type="entry name" value="MFS_Transporters"/>
</dbReference>
<evidence type="ECO:0000256" key="6">
    <source>
        <dbReference type="ARBA" id="ARBA00022989"/>
    </source>
</evidence>
<dbReference type="InterPro" id="IPR036259">
    <property type="entry name" value="MFS_trans_sf"/>
</dbReference>
<keyword evidence="2 8" id="KW-0813">Transport</keyword>
<accession>A0A545TT21</accession>
<sequence>MSINIPKGEFLGHPKGLFLLFTTEMWERFSYYGMRALLVLTLIAGTEANNAGFGWDRSEALVLYGWYTGLVYFTPLIGGWLADNYIGQRKSIIIGGLLMAAGQFTLAASIPGNLPLFYFGLVLIILGNGFFKPNISTMVGDLYGEHDNRRDGAFTIFYMGINVGAFLAPLVCSTLGEDPDFGWKYGYVAAGVGMVLSVIIQLVFANKYLGSVGVQPSAKLSLEQDGGQKKPLTAEEKDRLRVIFMLFIFVVLFWASFEQAGGLMNIYASEKTDRVVDAFNFEVPAGWFQSLNPLYIVILAPIFSLLWIKLGSKNPATPIKMVFGLLLTAIGFLFMVGAVVEQQSSGMASMWWLCAAYLFHTMGELCISPVGLSMTTKLSPLRLASLMMGVWFLINFFANLLAGVVGSFAEELGEMSIFGGIAAANVIFALILWPLSGRLVEWMHGAESYHQSPTVKDELETASEAV</sequence>
<dbReference type="CDD" id="cd17346">
    <property type="entry name" value="MFS_DtpA_like"/>
    <property type="match status" value="1"/>
</dbReference>
<organism evidence="11 12">
    <name type="scientific">Aliikangiella coralliicola</name>
    <dbReference type="NCBI Taxonomy" id="2592383"/>
    <lineage>
        <taxon>Bacteria</taxon>
        <taxon>Pseudomonadati</taxon>
        <taxon>Pseudomonadota</taxon>
        <taxon>Gammaproteobacteria</taxon>
        <taxon>Oceanospirillales</taxon>
        <taxon>Pleioneaceae</taxon>
        <taxon>Aliikangiella</taxon>
    </lineage>
</organism>
<keyword evidence="3" id="KW-1003">Cell membrane</keyword>
<dbReference type="EMBL" id="VIKS01000018">
    <property type="protein sequence ID" value="TQV80291.1"/>
    <property type="molecule type" value="Genomic_DNA"/>
</dbReference>
<proteinExistence type="inferred from homology"/>
<feature type="transmembrane region" description="Helical" evidence="9">
    <location>
        <begin position="415"/>
        <end position="435"/>
    </location>
</feature>
<dbReference type="InterPro" id="IPR020846">
    <property type="entry name" value="MFS_dom"/>
</dbReference>
<dbReference type="Gene3D" id="1.20.1250.20">
    <property type="entry name" value="MFS general substrate transporter like domains"/>
    <property type="match status" value="2"/>
</dbReference>
<dbReference type="GO" id="GO:0005886">
    <property type="term" value="C:plasma membrane"/>
    <property type="evidence" value="ECO:0007669"/>
    <property type="project" value="UniProtKB-SubCell"/>
</dbReference>
<evidence type="ECO:0000256" key="1">
    <source>
        <dbReference type="ARBA" id="ARBA00004651"/>
    </source>
</evidence>
<dbReference type="AlphaFoldDB" id="A0A545TT21"/>
<gene>
    <name evidence="11" type="ORF">FLL46_26605</name>
</gene>
<feature type="transmembrane region" description="Helical" evidence="9">
    <location>
        <begin position="384"/>
        <end position="409"/>
    </location>
</feature>
<dbReference type="Proteomes" id="UP000315439">
    <property type="component" value="Unassembled WGS sequence"/>
</dbReference>
<dbReference type="InterPro" id="IPR000109">
    <property type="entry name" value="POT_fam"/>
</dbReference>
<keyword evidence="5" id="KW-0653">Protein transport</keyword>
<evidence type="ECO:0000256" key="3">
    <source>
        <dbReference type="ARBA" id="ARBA00022475"/>
    </source>
</evidence>
<feature type="domain" description="Major facilitator superfamily (MFS) profile" evidence="10">
    <location>
        <begin position="16"/>
        <end position="437"/>
    </location>
</feature>
<dbReference type="RefSeq" id="WP_142935435.1">
    <property type="nucleotide sequence ID" value="NZ_ML660174.1"/>
</dbReference>
<dbReference type="NCBIfam" id="TIGR00924">
    <property type="entry name" value="yjdL_sub1_fam"/>
    <property type="match status" value="2"/>
</dbReference>
<evidence type="ECO:0000256" key="2">
    <source>
        <dbReference type="ARBA" id="ARBA00022448"/>
    </source>
</evidence>
<dbReference type="PANTHER" id="PTHR23517:SF15">
    <property type="entry name" value="PROTON-DEPENDENT OLIGOPEPTIDE FAMILY TRANSPORT PROTEIN"/>
    <property type="match status" value="1"/>
</dbReference>
<keyword evidence="12" id="KW-1185">Reference proteome</keyword>
<dbReference type="PANTHER" id="PTHR23517">
    <property type="entry name" value="RESISTANCE PROTEIN MDTM, PUTATIVE-RELATED-RELATED"/>
    <property type="match status" value="1"/>
</dbReference>
<reference evidence="11 12" key="1">
    <citation type="submission" date="2019-07" db="EMBL/GenBank/DDBJ databases">
        <title>Draft genome for Aliikangiella sp. M105.</title>
        <authorList>
            <person name="Wang G."/>
        </authorList>
    </citation>
    <scope>NUCLEOTIDE SEQUENCE [LARGE SCALE GENOMIC DNA]</scope>
    <source>
        <strain evidence="11 12">M105</strain>
    </source>
</reference>
<comment type="similarity">
    <text evidence="8">Belongs to the major facilitator superfamily. Proton-dependent oligopeptide transporter (POT/PTR) (TC 2.A.17) family.</text>
</comment>
<dbReference type="SUPFAM" id="SSF103473">
    <property type="entry name" value="MFS general substrate transporter"/>
    <property type="match status" value="1"/>
</dbReference>
<dbReference type="GO" id="GO:1904680">
    <property type="term" value="F:peptide transmembrane transporter activity"/>
    <property type="evidence" value="ECO:0007669"/>
    <property type="project" value="InterPro"/>
</dbReference>
<dbReference type="InterPro" id="IPR018456">
    <property type="entry name" value="PTR2_symporter_CS"/>
</dbReference>
<evidence type="ECO:0000256" key="4">
    <source>
        <dbReference type="ARBA" id="ARBA00022692"/>
    </source>
</evidence>
<comment type="caution">
    <text evidence="11">The sequence shown here is derived from an EMBL/GenBank/DDBJ whole genome shotgun (WGS) entry which is preliminary data.</text>
</comment>
<feature type="transmembrane region" description="Helical" evidence="9">
    <location>
        <begin position="61"/>
        <end position="80"/>
    </location>
</feature>
<comment type="subcellular location">
    <subcellularLocation>
        <location evidence="1">Cell membrane</location>
        <topology evidence="1">Multi-pass membrane protein</topology>
    </subcellularLocation>
    <subcellularLocation>
        <location evidence="8">Membrane</location>
        <topology evidence="8">Multi-pass membrane protein</topology>
    </subcellularLocation>
</comment>
<evidence type="ECO:0000256" key="5">
    <source>
        <dbReference type="ARBA" id="ARBA00022856"/>
    </source>
</evidence>
<feature type="transmembrane region" description="Helical" evidence="9">
    <location>
        <begin position="240"/>
        <end position="257"/>
    </location>
</feature>
<feature type="transmembrane region" description="Helical" evidence="9">
    <location>
        <begin position="293"/>
        <end position="310"/>
    </location>
</feature>
<evidence type="ECO:0000313" key="12">
    <source>
        <dbReference type="Proteomes" id="UP000315439"/>
    </source>
</evidence>
<dbReference type="Pfam" id="PF00854">
    <property type="entry name" value="PTR2"/>
    <property type="match status" value="2"/>
</dbReference>
<evidence type="ECO:0000256" key="7">
    <source>
        <dbReference type="ARBA" id="ARBA00023136"/>
    </source>
</evidence>
<dbReference type="OrthoDB" id="9772725at2"/>
<evidence type="ECO:0000256" key="9">
    <source>
        <dbReference type="SAM" id="Phobius"/>
    </source>
</evidence>
<dbReference type="GO" id="GO:0006857">
    <property type="term" value="P:oligopeptide transport"/>
    <property type="evidence" value="ECO:0007669"/>
    <property type="project" value="InterPro"/>
</dbReference>
<feature type="transmembrane region" description="Helical" evidence="9">
    <location>
        <begin position="116"/>
        <end position="135"/>
    </location>
</feature>